<evidence type="ECO:0000313" key="2">
    <source>
        <dbReference type="EMBL" id="CAB9501930.1"/>
    </source>
</evidence>
<keyword evidence="3" id="KW-1185">Reference proteome</keyword>
<proteinExistence type="predicted"/>
<protein>
    <recommendedName>
        <fullName evidence="4">DUF4105 domain-containing protein</fullName>
    </recommendedName>
</protein>
<dbReference type="AlphaFoldDB" id="A0A9N8DHE1"/>
<evidence type="ECO:0008006" key="4">
    <source>
        <dbReference type="Google" id="ProtNLM"/>
    </source>
</evidence>
<dbReference type="Proteomes" id="UP001153069">
    <property type="component" value="Unassembled WGS sequence"/>
</dbReference>
<evidence type="ECO:0000313" key="3">
    <source>
        <dbReference type="Proteomes" id="UP001153069"/>
    </source>
</evidence>
<comment type="caution">
    <text evidence="2">The sequence shown here is derived from an EMBL/GenBank/DDBJ whole genome shotgun (WGS) entry which is preliminary data.</text>
</comment>
<accession>A0A9N8DHE1</accession>
<dbReference type="OrthoDB" id="44681at2759"/>
<gene>
    <name evidence="2" type="ORF">SEMRO_122_G059240.1</name>
</gene>
<reference evidence="2" key="1">
    <citation type="submission" date="2020-06" db="EMBL/GenBank/DDBJ databases">
        <authorList>
            <consortium name="Plant Systems Biology data submission"/>
        </authorList>
    </citation>
    <scope>NUCLEOTIDE SEQUENCE</scope>
    <source>
        <strain evidence="2">D6</strain>
    </source>
</reference>
<feature type="chain" id="PRO_5040326171" description="DUF4105 domain-containing protein" evidence="1">
    <location>
        <begin position="28"/>
        <end position="172"/>
    </location>
</feature>
<dbReference type="EMBL" id="CAICTM010000121">
    <property type="protein sequence ID" value="CAB9501930.1"/>
    <property type="molecule type" value="Genomic_DNA"/>
</dbReference>
<keyword evidence="1" id="KW-0732">Signal</keyword>
<organism evidence="2 3">
    <name type="scientific">Seminavis robusta</name>
    <dbReference type="NCBI Taxonomy" id="568900"/>
    <lineage>
        <taxon>Eukaryota</taxon>
        <taxon>Sar</taxon>
        <taxon>Stramenopiles</taxon>
        <taxon>Ochrophyta</taxon>
        <taxon>Bacillariophyta</taxon>
        <taxon>Bacillariophyceae</taxon>
        <taxon>Bacillariophycidae</taxon>
        <taxon>Naviculales</taxon>
        <taxon>Naviculaceae</taxon>
        <taxon>Seminavis</taxon>
    </lineage>
</organism>
<sequence length="172" mass="19746">MPTTKMVLLFCWTLLLPTISFPTVSNALQQPTRIVAKPRFLIAKDSPIQLECCPLIGGPSWLPLHVQVAIVLPVEERQEESKYKFDFVPQQATEPATLLRLLTLKAVPGELRCFAPRDDMATLPLDHSPAQLLVQQAQEFQNNQADPNLHLLRNNCWTFAWRLLRYLKQDYR</sequence>
<name>A0A9N8DHE1_9STRA</name>
<evidence type="ECO:0000256" key="1">
    <source>
        <dbReference type="SAM" id="SignalP"/>
    </source>
</evidence>
<feature type="signal peptide" evidence="1">
    <location>
        <begin position="1"/>
        <end position="27"/>
    </location>
</feature>